<dbReference type="EMBL" id="CM051396">
    <property type="protein sequence ID" value="KAJ4722330.1"/>
    <property type="molecule type" value="Genomic_DNA"/>
</dbReference>
<gene>
    <name evidence="1" type="ORF">OWV82_005849</name>
</gene>
<comment type="caution">
    <text evidence="1">The sequence shown here is derived from an EMBL/GenBank/DDBJ whole genome shotgun (WGS) entry which is preliminary data.</text>
</comment>
<dbReference type="Proteomes" id="UP001164539">
    <property type="component" value="Chromosome 3"/>
</dbReference>
<name>A0ACC1YF99_MELAZ</name>
<keyword evidence="2" id="KW-1185">Reference proteome</keyword>
<organism evidence="1 2">
    <name type="scientific">Melia azedarach</name>
    <name type="common">Chinaberry tree</name>
    <dbReference type="NCBI Taxonomy" id="155640"/>
    <lineage>
        <taxon>Eukaryota</taxon>
        <taxon>Viridiplantae</taxon>
        <taxon>Streptophyta</taxon>
        <taxon>Embryophyta</taxon>
        <taxon>Tracheophyta</taxon>
        <taxon>Spermatophyta</taxon>
        <taxon>Magnoliopsida</taxon>
        <taxon>eudicotyledons</taxon>
        <taxon>Gunneridae</taxon>
        <taxon>Pentapetalae</taxon>
        <taxon>rosids</taxon>
        <taxon>malvids</taxon>
        <taxon>Sapindales</taxon>
        <taxon>Meliaceae</taxon>
        <taxon>Melia</taxon>
    </lineage>
</organism>
<evidence type="ECO:0000313" key="1">
    <source>
        <dbReference type="EMBL" id="KAJ4722330.1"/>
    </source>
</evidence>
<protein>
    <submittedName>
        <fullName evidence="1">F-box protein</fullName>
    </submittedName>
</protein>
<accession>A0ACC1YF99</accession>
<evidence type="ECO:0000313" key="2">
    <source>
        <dbReference type="Proteomes" id="UP001164539"/>
    </source>
</evidence>
<proteinExistence type="predicted"/>
<reference evidence="1 2" key="1">
    <citation type="journal article" date="2023" name="Science">
        <title>Complex scaffold remodeling in plant triterpene biosynthesis.</title>
        <authorList>
            <person name="De La Pena R."/>
            <person name="Hodgson H."/>
            <person name="Liu J.C."/>
            <person name="Stephenson M.J."/>
            <person name="Martin A.C."/>
            <person name="Owen C."/>
            <person name="Harkess A."/>
            <person name="Leebens-Mack J."/>
            <person name="Jimenez L.E."/>
            <person name="Osbourn A."/>
            <person name="Sattely E.S."/>
        </authorList>
    </citation>
    <scope>NUCLEOTIDE SEQUENCE [LARGE SCALE GENOMIC DNA]</scope>
    <source>
        <strain evidence="2">cv. JPN11</strain>
        <tissue evidence="1">Leaf</tissue>
    </source>
</reference>
<sequence>MKQKKHRIPNDIIFGMLSKLPAKSLVRFKSVCKLWRSFVTDLRYDSHVIIFSSSSSIQSVFFQESGSIKLVPLELPVKSPLFLKVVGACDGLLCVPISSQSILWNPWTGRYKILPIPETWSFEQFGLGYDRSTNDYKTVRVKLQDIQIYSVNNNSLKTLPLPWLIDFESVHWGTFGISINGALHWPIVFFGNVKTTIKSFTWEFTPATLEKQCSCILRLDLTHQQCRLIHLPDDLGHQPKFELLDFDGRICVVHYHDEGHIDMWIMENLEEQDWSKLMSIPRLEELHSDDYLSPDFINKNGEVMMNIRRKYRNRQRTNWFCLYKPKKKTFKRYEIETSKRFYQVITYAKSLISPGQLLPRHEERLVEAS</sequence>